<gene>
    <name evidence="1" type="ORF">Pyn_18589</name>
</gene>
<sequence>MVNILVMDEIAKSPNKEHILDPHFPKGVHATFMDFLSHNLVESHASSRFHSARGKVPDLNSFGRLLQTSRKLGFLVWSTSTPNTRET</sequence>
<reference evidence="1 2" key="1">
    <citation type="submission" date="2018-02" db="EMBL/GenBank/DDBJ databases">
        <title>Draft genome of wild Prunus yedoensis var. nudiflora.</title>
        <authorList>
            <person name="Baek S."/>
            <person name="Kim J.-H."/>
            <person name="Choi K."/>
            <person name="Kim G.-B."/>
            <person name="Cho A."/>
            <person name="Jang H."/>
            <person name="Shin C.-H."/>
            <person name="Yu H.-J."/>
            <person name="Mun J.-H."/>
        </authorList>
    </citation>
    <scope>NUCLEOTIDE SEQUENCE [LARGE SCALE GENOMIC DNA]</scope>
    <source>
        <strain evidence="2">cv. Jeju island</strain>
        <tissue evidence="1">Leaf</tissue>
    </source>
</reference>
<organism evidence="1 2">
    <name type="scientific">Prunus yedoensis var. nudiflora</name>
    <dbReference type="NCBI Taxonomy" id="2094558"/>
    <lineage>
        <taxon>Eukaryota</taxon>
        <taxon>Viridiplantae</taxon>
        <taxon>Streptophyta</taxon>
        <taxon>Embryophyta</taxon>
        <taxon>Tracheophyta</taxon>
        <taxon>Spermatophyta</taxon>
        <taxon>Magnoliopsida</taxon>
        <taxon>eudicotyledons</taxon>
        <taxon>Gunneridae</taxon>
        <taxon>Pentapetalae</taxon>
        <taxon>rosids</taxon>
        <taxon>fabids</taxon>
        <taxon>Rosales</taxon>
        <taxon>Rosaceae</taxon>
        <taxon>Amygdaloideae</taxon>
        <taxon>Amygdaleae</taxon>
        <taxon>Prunus</taxon>
    </lineage>
</organism>
<accession>A0A314XN11</accession>
<proteinExistence type="predicted"/>
<dbReference type="Proteomes" id="UP000250321">
    <property type="component" value="Unassembled WGS sequence"/>
</dbReference>
<name>A0A314XN11_PRUYE</name>
<dbReference type="AlphaFoldDB" id="A0A314XN11"/>
<evidence type="ECO:0000313" key="1">
    <source>
        <dbReference type="EMBL" id="PQP95481.1"/>
    </source>
</evidence>
<comment type="caution">
    <text evidence="1">The sequence shown here is derived from an EMBL/GenBank/DDBJ whole genome shotgun (WGS) entry which is preliminary data.</text>
</comment>
<protein>
    <submittedName>
        <fullName evidence="1">Uncharacterized protein</fullName>
    </submittedName>
</protein>
<dbReference type="EMBL" id="PJQY01002239">
    <property type="protein sequence ID" value="PQP95481.1"/>
    <property type="molecule type" value="Genomic_DNA"/>
</dbReference>
<evidence type="ECO:0000313" key="2">
    <source>
        <dbReference type="Proteomes" id="UP000250321"/>
    </source>
</evidence>
<keyword evidence="2" id="KW-1185">Reference proteome</keyword>